<reference evidence="1 2" key="1">
    <citation type="submission" date="2016-10" db="EMBL/GenBank/DDBJ databases">
        <authorList>
            <person name="de Groot N.N."/>
        </authorList>
    </citation>
    <scope>NUCLEOTIDE SEQUENCE [LARGE SCALE GENOMIC DNA]</scope>
    <source>
        <strain evidence="1 2">ASO4-2</strain>
    </source>
</reference>
<dbReference type="RefSeq" id="WP_092120476.1">
    <property type="nucleotide sequence ID" value="NZ_FMXO01000010.1"/>
</dbReference>
<dbReference type="EMBL" id="FMXO01000010">
    <property type="protein sequence ID" value="SDB39264.1"/>
    <property type="molecule type" value="Genomic_DNA"/>
</dbReference>
<proteinExistence type="predicted"/>
<name>A0A1G6D294_9BACT</name>
<dbReference type="STRING" id="617002.SAMN05660653_01858"/>
<evidence type="ECO:0000313" key="2">
    <source>
        <dbReference type="Proteomes" id="UP000198771"/>
    </source>
</evidence>
<gene>
    <name evidence="1" type="ORF">SAMN05660653_01858</name>
</gene>
<dbReference type="AlphaFoldDB" id="A0A1G6D294"/>
<accession>A0A1G6D294</accession>
<organism evidence="1 2">
    <name type="scientific">Desulfonatronum thiosulfatophilum</name>
    <dbReference type="NCBI Taxonomy" id="617002"/>
    <lineage>
        <taxon>Bacteria</taxon>
        <taxon>Pseudomonadati</taxon>
        <taxon>Thermodesulfobacteriota</taxon>
        <taxon>Desulfovibrionia</taxon>
        <taxon>Desulfovibrionales</taxon>
        <taxon>Desulfonatronaceae</taxon>
        <taxon>Desulfonatronum</taxon>
    </lineage>
</organism>
<dbReference type="Proteomes" id="UP000198771">
    <property type="component" value="Unassembled WGS sequence"/>
</dbReference>
<evidence type="ECO:0000313" key="1">
    <source>
        <dbReference type="EMBL" id="SDB39264.1"/>
    </source>
</evidence>
<sequence length="114" mass="12910">MGKVLQIRVSASTYDADDVYKTWPRLSKLAWGDKRFAEKKPIGVRELVADLEDLWKFGEEWPDDTKNMIGNAVPNLQELDGLLESALANRDAEKADKISYKIEDALDELEGLVK</sequence>
<dbReference type="OrthoDB" id="5471998at2"/>
<protein>
    <submittedName>
        <fullName evidence="1">Uncharacterized protein</fullName>
    </submittedName>
</protein>
<keyword evidence="2" id="KW-1185">Reference proteome</keyword>